<sequence>MYTPRALTLPPEITNLFPSKHIMDDIYDIIERVRAGTAPVTALQDLPAYMRQGLSGLSSDMSRQWDESNNADFNDLDLTNKDVYEDEDGEMLFTIDIDSEEEADLLARMNDADSDVFQTGGSSDIHDLDLDFSNGPGPEILSPQPLLPAQNSAYETYLRSLLGMLEDAEADTEPTLRSTSLTDSEITNPCSDIPVQANTQMLSCETHGFCTCPYTAWPASNGTIAVMNFFHPGAQEERVRKRGRGHGERVKRYRDMKIELGGGMSMPHGGSGLSVVRSVDDEWPETDDEMDDDESVYTPEEYSPEDLLLRGEDRVVVFDDEDVDVDGEVDDTLLFVLPLEEKHMGPSKKFRESNKPRKNNVIVVFCIYVFVWSIFPHQCGRVNSCSEINKRRCPKLRGAKTPRNLLCIHQQRSDRQSRTQSRPFPTPASQMARKKKSQQTDAAANGNGTPSSSTPVPPPANGAASAKKAANEPSTSALIICRNKHWRYISSFHGPWLQLPPEVLETLAHSNYLSPRPHPIDPAVFYDIVKIRKAVDEATNLAVRATSGLTSAALSNSLNAGNGMLGSAAALGIGYGGGGGNAKLSRERKHRMRELATAKLSQAYHLDEIAASVATMQSASTLEDVAQLVLQRNPNDVEAKYVHFFHEKIPSRMMAQCTPLDVLDDIIVERPSDGSPLRTRALTRIFKEDYVNSAKDLSEGLVLARYLSAQHRAGKDQLVLAKSMQEQYGRDWRQEVKIGEEDQPNSLETQLLFHRAGVYFTIACQHVHTALDGLREAEEAKAKRDADIAQGTEPAPETQEEIEGHRRRSEARKQVKTNAKRALRDYVAFLSHFDYTPGIAPHMAEEILRRLEAVTKSNGFANDNKSLNRLVDSASNPDSPLSEALVPHVVRHRGTLSHNSDRPGWPKLPAPDIFQVSQLFAPTPPASLPPYPPPPPISPAASAAATVAQAYADIQESITYHPLLTDALHSLLLCHALIQTPSKELLRHAHNAARLARVCDGYPIFLAARSPARADWIEVLRRAGNWISLSTSWETLCRPAPLPGHAGGPPPSTDRAKNGDSSGRAETEPQKRERQKHEAILEALADERVVDEESFQRAVRARERRFREDEQAEKEGRNGSLALEWRSAS</sequence>
<dbReference type="AlphaFoldDB" id="A0A6A5ZTP8"/>
<proteinExistence type="predicted"/>
<dbReference type="OrthoDB" id="420046at2759"/>
<feature type="compositionally biased region" description="Basic residues" evidence="1">
    <location>
        <begin position="805"/>
        <end position="817"/>
    </location>
</feature>
<feature type="compositionally biased region" description="Basic and acidic residues" evidence="1">
    <location>
        <begin position="1054"/>
        <end position="1078"/>
    </location>
</feature>
<protein>
    <submittedName>
        <fullName evidence="2">Uncharacterized protein</fullName>
    </submittedName>
</protein>
<feature type="compositionally biased region" description="Polar residues" evidence="1">
    <location>
        <begin position="439"/>
        <end position="448"/>
    </location>
</feature>
<organism evidence="2 3">
    <name type="scientific">Lophiotrema nucula</name>
    <dbReference type="NCBI Taxonomy" id="690887"/>
    <lineage>
        <taxon>Eukaryota</taxon>
        <taxon>Fungi</taxon>
        <taxon>Dikarya</taxon>
        <taxon>Ascomycota</taxon>
        <taxon>Pezizomycotina</taxon>
        <taxon>Dothideomycetes</taxon>
        <taxon>Pleosporomycetidae</taxon>
        <taxon>Pleosporales</taxon>
        <taxon>Lophiotremataceae</taxon>
        <taxon>Lophiotrema</taxon>
    </lineage>
</organism>
<feature type="region of interest" description="Disordered" evidence="1">
    <location>
        <begin position="782"/>
        <end position="817"/>
    </location>
</feature>
<keyword evidence="3" id="KW-1185">Reference proteome</keyword>
<reference evidence="2" key="1">
    <citation type="journal article" date="2020" name="Stud. Mycol.">
        <title>101 Dothideomycetes genomes: a test case for predicting lifestyles and emergence of pathogens.</title>
        <authorList>
            <person name="Haridas S."/>
            <person name="Albert R."/>
            <person name="Binder M."/>
            <person name="Bloem J."/>
            <person name="Labutti K."/>
            <person name="Salamov A."/>
            <person name="Andreopoulos B."/>
            <person name="Baker S."/>
            <person name="Barry K."/>
            <person name="Bills G."/>
            <person name="Bluhm B."/>
            <person name="Cannon C."/>
            <person name="Castanera R."/>
            <person name="Culley D."/>
            <person name="Daum C."/>
            <person name="Ezra D."/>
            <person name="Gonzalez J."/>
            <person name="Henrissat B."/>
            <person name="Kuo A."/>
            <person name="Liang C."/>
            <person name="Lipzen A."/>
            <person name="Lutzoni F."/>
            <person name="Magnuson J."/>
            <person name="Mondo S."/>
            <person name="Nolan M."/>
            <person name="Ohm R."/>
            <person name="Pangilinan J."/>
            <person name="Park H.-J."/>
            <person name="Ramirez L."/>
            <person name="Alfaro M."/>
            <person name="Sun H."/>
            <person name="Tritt A."/>
            <person name="Yoshinaga Y."/>
            <person name="Zwiers L.-H."/>
            <person name="Turgeon B."/>
            <person name="Goodwin S."/>
            <person name="Spatafora J."/>
            <person name="Crous P."/>
            <person name="Grigoriev I."/>
        </authorList>
    </citation>
    <scope>NUCLEOTIDE SEQUENCE</scope>
    <source>
        <strain evidence="2">CBS 627.86</strain>
    </source>
</reference>
<gene>
    <name evidence="2" type="ORF">BDV96DRAFT_627958</name>
</gene>
<dbReference type="EMBL" id="ML977312">
    <property type="protein sequence ID" value="KAF2121688.1"/>
    <property type="molecule type" value="Genomic_DNA"/>
</dbReference>
<feature type="compositionally biased region" description="Basic and acidic residues" evidence="1">
    <location>
        <begin position="1105"/>
        <end position="1117"/>
    </location>
</feature>
<accession>A0A6A5ZTP8</accession>
<evidence type="ECO:0000313" key="3">
    <source>
        <dbReference type="Proteomes" id="UP000799770"/>
    </source>
</evidence>
<name>A0A6A5ZTP8_9PLEO</name>
<feature type="region of interest" description="Disordered" evidence="1">
    <location>
        <begin position="404"/>
        <end position="469"/>
    </location>
</feature>
<evidence type="ECO:0000313" key="2">
    <source>
        <dbReference type="EMBL" id="KAF2121688.1"/>
    </source>
</evidence>
<dbReference type="Proteomes" id="UP000799770">
    <property type="component" value="Unassembled WGS sequence"/>
</dbReference>
<evidence type="ECO:0000256" key="1">
    <source>
        <dbReference type="SAM" id="MobiDB-lite"/>
    </source>
</evidence>
<feature type="region of interest" description="Disordered" evidence="1">
    <location>
        <begin position="1040"/>
        <end position="1078"/>
    </location>
</feature>
<feature type="region of interest" description="Disordered" evidence="1">
    <location>
        <begin position="1101"/>
        <end position="1129"/>
    </location>
</feature>